<proteinExistence type="predicted"/>
<dbReference type="InterPro" id="IPR016193">
    <property type="entry name" value="Cytidine_deaminase-like"/>
</dbReference>
<sequence length="304" mass="33914">MQQSVRLLGRESPATARRHGQGVLSTGLAVPCLPPEGSAGERTQNETSLSAEKESLPHHGERQGDDKRNFKLQNFEAMAPPRELNQQELGALLDASLEGVKCAPRKTSYAPYSKFHVGAALLGVSGKTYSGRFESSFCEPCVRWDPRARRLKNRFASAPFLGYVCRAPGCNVENASYGAEFSVIGLMRRPAVCLREADKTHYTRRDNLRRAHGFRKGCGREDLHLLLSFRCLSFRTPTQTQFLTLSQVRGRAVIPRHCFPRAASAASEYFPFRVRHPARWLLSLAQVLRGSFATAACELYDRNS</sequence>
<dbReference type="AlphaFoldDB" id="A0A8H8DDW1"/>
<dbReference type="SUPFAM" id="SSF53927">
    <property type="entry name" value="Cytidine deaminase-like"/>
    <property type="match status" value="1"/>
</dbReference>
<feature type="compositionally biased region" description="Basic and acidic residues" evidence="1">
    <location>
        <begin position="51"/>
        <end position="67"/>
    </location>
</feature>
<comment type="caution">
    <text evidence="2">The sequence shown here is derived from an EMBL/GenBank/DDBJ whole genome shotgun (WGS) entry which is preliminary data.</text>
</comment>
<name>A0A8H8DDW1_9FUNG</name>
<dbReference type="Proteomes" id="UP000673691">
    <property type="component" value="Unassembled WGS sequence"/>
</dbReference>
<organism evidence="2 3">
    <name type="scientific">Olpidium bornovanus</name>
    <dbReference type="NCBI Taxonomy" id="278681"/>
    <lineage>
        <taxon>Eukaryota</taxon>
        <taxon>Fungi</taxon>
        <taxon>Fungi incertae sedis</taxon>
        <taxon>Olpidiomycota</taxon>
        <taxon>Olpidiomycotina</taxon>
        <taxon>Olpidiomycetes</taxon>
        <taxon>Olpidiales</taxon>
        <taxon>Olpidiaceae</taxon>
        <taxon>Olpidium</taxon>
    </lineage>
</organism>
<dbReference type="GO" id="GO:0006139">
    <property type="term" value="P:nucleobase-containing compound metabolic process"/>
    <property type="evidence" value="ECO:0007669"/>
    <property type="project" value="UniProtKB-ARBA"/>
</dbReference>
<feature type="compositionally biased region" description="Polar residues" evidence="1">
    <location>
        <begin position="41"/>
        <end position="50"/>
    </location>
</feature>
<keyword evidence="3" id="KW-1185">Reference proteome</keyword>
<accession>A0A8H8DDW1</accession>
<feature type="non-terminal residue" evidence="2">
    <location>
        <position position="304"/>
    </location>
</feature>
<dbReference type="GO" id="GO:0003824">
    <property type="term" value="F:catalytic activity"/>
    <property type="evidence" value="ECO:0007669"/>
    <property type="project" value="InterPro"/>
</dbReference>
<protein>
    <submittedName>
        <fullName evidence="2">Uncharacterized protein</fullName>
    </submittedName>
</protein>
<evidence type="ECO:0000313" key="2">
    <source>
        <dbReference type="EMBL" id="KAG5455360.1"/>
    </source>
</evidence>
<evidence type="ECO:0000256" key="1">
    <source>
        <dbReference type="SAM" id="MobiDB-lite"/>
    </source>
</evidence>
<dbReference type="Gene3D" id="3.40.140.10">
    <property type="entry name" value="Cytidine Deaminase, domain 2"/>
    <property type="match status" value="1"/>
</dbReference>
<dbReference type="EMBL" id="JAEFCI010013507">
    <property type="protein sequence ID" value="KAG5455360.1"/>
    <property type="molecule type" value="Genomic_DNA"/>
</dbReference>
<dbReference type="OrthoDB" id="414540at2759"/>
<reference evidence="2 3" key="1">
    <citation type="journal article" name="Sci. Rep.">
        <title>Genome-scale phylogenetic analyses confirm Olpidium as the closest living zoosporic fungus to the non-flagellated, terrestrial fungi.</title>
        <authorList>
            <person name="Chang Y."/>
            <person name="Rochon D."/>
            <person name="Sekimoto S."/>
            <person name="Wang Y."/>
            <person name="Chovatia M."/>
            <person name="Sandor L."/>
            <person name="Salamov A."/>
            <person name="Grigoriev I.V."/>
            <person name="Stajich J.E."/>
            <person name="Spatafora J.W."/>
        </authorList>
    </citation>
    <scope>NUCLEOTIDE SEQUENCE [LARGE SCALE GENOMIC DNA]</scope>
    <source>
        <strain evidence="2">S191</strain>
    </source>
</reference>
<gene>
    <name evidence="2" type="ORF">BJ554DRAFT_5245</name>
</gene>
<dbReference type="CDD" id="cd01283">
    <property type="entry name" value="cytidine_deaminase"/>
    <property type="match status" value="1"/>
</dbReference>
<evidence type="ECO:0000313" key="3">
    <source>
        <dbReference type="Proteomes" id="UP000673691"/>
    </source>
</evidence>
<feature type="region of interest" description="Disordered" evidence="1">
    <location>
        <begin position="1"/>
        <end position="67"/>
    </location>
</feature>